<dbReference type="PANTHER" id="PTHR22741">
    <property type="entry name" value="P140CAP/SNIP-RELATED"/>
    <property type="match status" value="1"/>
</dbReference>
<dbReference type="GO" id="GO:0005737">
    <property type="term" value="C:cytoplasm"/>
    <property type="evidence" value="ECO:0007669"/>
    <property type="project" value="TreeGrafter"/>
</dbReference>
<feature type="compositionally biased region" description="Low complexity" evidence="3">
    <location>
        <begin position="140"/>
        <end position="157"/>
    </location>
</feature>
<accession>A0A8H7PTL1</accession>
<feature type="compositionally biased region" description="Basic and acidic residues" evidence="3">
    <location>
        <begin position="918"/>
        <end position="932"/>
    </location>
</feature>
<feature type="region of interest" description="Disordered" evidence="3">
    <location>
        <begin position="816"/>
        <end position="932"/>
    </location>
</feature>
<gene>
    <name evidence="5" type="ORF">INT44_003331</name>
</gene>
<evidence type="ECO:0000313" key="5">
    <source>
        <dbReference type="EMBL" id="KAG2180329.1"/>
    </source>
</evidence>
<evidence type="ECO:0000256" key="3">
    <source>
        <dbReference type="SAM" id="MobiDB-lite"/>
    </source>
</evidence>
<dbReference type="SMART" id="SM00806">
    <property type="entry name" value="AIP3"/>
    <property type="match status" value="1"/>
</dbReference>
<feature type="compositionally biased region" description="Polar residues" evidence="3">
    <location>
        <begin position="218"/>
        <end position="233"/>
    </location>
</feature>
<reference evidence="5" key="1">
    <citation type="submission" date="2020-12" db="EMBL/GenBank/DDBJ databases">
        <title>Metabolic potential, ecology and presence of endohyphal bacteria is reflected in genomic diversity of Mucoromycotina.</title>
        <authorList>
            <person name="Muszewska A."/>
            <person name="Okrasinska A."/>
            <person name="Steczkiewicz K."/>
            <person name="Drgas O."/>
            <person name="Orlowska M."/>
            <person name="Perlinska-Lenart U."/>
            <person name="Aleksandrzak-Piekarczyk T."/>
            <person name="Szatraj K."/>
            <person name="Zielenkiewicz U."/>
            <person name="Pilsyk S."/>
            <person name="Malc E."/>
            <person name="Mieczkowski P."/>
            <person name="Kruszewska J.S."/>
            <person name="Biernat P."/>
            <person name="Pawlowska J."/>
        </authorList>
    </citation>
    <scope>NUCLEOTIDE SEQUENCE</scope>
    <source>
        <strain evidence="5">WA0000051536</strain>
    </source>
</reference>
<feature type="domain" description="Actin interacting protein 3 C-terminal" evidence="4">
    <location>
        <begin position="360"/>
        <end position="808"/>
    </location>
</feature>
<dbReference type="InterPro" id="IPR051825">
    <property type="entry name" value="SRCIN1"/>
</dbReference>
<dbReference type="Proteomes" id="UP000612746">
    <property type="component" value="Unassembled WGS sequence"/>
</dbReference>
<sequence>MSTTLPLNRRASATSSTMNEIEQSVTKLLLATKQLLEGLTQWSTSRISEQQVYDIFHSLTSQFAQAKRAFESADISMADLMYVPDDLRHCLIIALDEKPSTTALEHHLPTIRDVIIRLLQGLKRKQAQFRDRSESDPSASQRSSRLMNNSRNSTRSSQPPPRSSERPDMNRKTSSEQPYGTITPRSSIDSRSMSPTNSNRSESPSPSSSTSGDRLSRRQASFIQPLPSTSQGRGSLPVPQREYSGDFDLNDPNTADALAALKKQENLARRSSVRRASALYRSTSNASMRANGRPRLASDAKELIPPVPMVPDKETDRESLDLTDLTQSYEQADVHLTPDWRKGSMDSNKSIIDAGRIDLYLKHGRQVKKVEYDGVVELSKLRMLFIEKFPHIARNDHFPTLYIFSPTAQISYELENPSDVKADSVLTLEPEESPNVNQQITEQMSSGFSTVAKEMSDVKLELLSYLKEVHGKAINAATTTTEAPASTPTIQISSETEPVEEIAGEEKVAEEKAAGGEGSKDLSDTVKSNMAAASVLSEVKEKLKQVETIRRDMGVVRQLHDGFRAEMQGLIQGLREKSKVLKTQPITVTSARKYVDEGKEELDKTAEDITKRLEDLQDTIDEVKLDVTSRKCRPSSTQMQHCDDEAKQLQTDIANLSEKIKTVKPMWKKTWEEELQNIVKEQQFLKDQEALLLDLEEDHAAILEVFGQLSKIREIQEKGKPTRREFRIPVLEAGHDGMNSVLKQVSTIQVDPERRLRALNQAEKMRERELANRIDEFEHELTSFVGSKKLRMTGGAQEIERQRQKKNQNMLRQLYEKKKEKDGDDHVGEQAEDQEKPEQVVEVTGDIVEEEESTDSTPVTPVTEEPTAEETTNVEETGQGTEAAPNEDSSAVTQDDQKEPEPEASVDEATAPVESDIATEKPEDDPSTKDAE</sequence>
<dbReference type="Gene3D" id="1.20.58.1540">
    <property type="entry name" value="Actin interacting protein 3, C-terminal domain"/>
    <property type="match status" value="1"/>
</dbReference>
<feature type="compositionally biased region" description="Basic and acidic residues" evidence="3">
    <location>
        <begin position="816"/>
        <end position="839"/>
    </location>
</feature>
<feature type="compositionally biased region" description="Basic and acidic residues" evidence="3">
    <location>
        <begin position="504"/>
        <end position="524"/>
    </location>
</feature>
<comment type="caution">
    <text evidence="5">The sequence shown here is derived from an EMBL/GenBank/DDBJ whole genome shotgun (WGS) entry which is preliminary data.</text>
</comment>
<feature type="compositionally biased region" description="Low complexity" evidence="3">
    <location>
        <begin position="857"/>
        <end position="877"/>
    </location>
</feature>
<evidence type="ECO:0000259" key="4">
    <source>
        <dbReference type="SMART" id="SM00806"/>
    </source>
</evidence>
<name>A0A8H7PTL1_9FUNG</name>
<organism evidence="5 6">
    <name type="scientific">Umbelopsis vinacea</name>
    <dbReference type="NCBI Taxonomy" id="44442"/>
    <lineage>
        <taxon>Eukaryota</taxon>
        <taxon>Fungi</taxon>
        <taxon>Fungi incertae sedis</taxon>
        <taxon>Mucoromycota</taxon>
        <taxon>Mucoromycotina</taxon>
        <taxon>Umbelopsidomycetes</taxon>
        <taxon>Umbelopsidales</taxon>
        <taxon>Umbelopsidaceae</taxon>
        <taxon>Umbelopsis</taxon>
    </lineage>
</organism>
<feature type="coiled-coil region" evidence="2">
    <location>
        <begin position="599"/>
        <end position="688"/>
    </location>
</feature>
<dbReference type="AlphaFoldDB" id="A0A8H7PTL1"/>
<proteinExistence type="predicted"/>
<feature type="compositionally biased region" description="Basic and acidic residues" evidence="3">
    <location>
        <begin position="163"/>
        <end position="174"/>
    </location>
</feature>
<dbReference type="Pfam" id="PF03915">
    <property type="entry name" value="AIP3"/>
    <property type="match status" value="1"/>
</dbReference>
<feature type="compositionally biased region" description="Low complexity" evidence="3">
    <location>
        <begin position="194"/>
        <end position="211"/>
    </location>
</feature>
<keyword evidence="1 2" id="KW-0175">Coiled coil</keyword>
<evidence type="ECO:0000256" key="1">
    <source>
        <dbReference type="ARBA" id="ARBA00023054"/>
    </source>
</evidence>
<dbReference type="InterPro" id="IPR056279">
    <property type="entry name" value="Aip3p_Bud6_N"/>
</dbReference>
<dbReference type="InterPro" id="IPR005613">
    <property type="entry name" value="AIP3_C"/>
</dbReference>
<dbReference type="PANTHER" id="PTHR22741:SF10">
    <property type="entry name" value="COILED-COIL DOMAIN-CONTAINING PROTEIN CG32809"/>
    <property type="match status" value="1"/>
</dbReference>
<dbReference type="OrthoDB" id="783096at2759"/>
<keyword evidence="6" id="KW-1185">Reference proteome</keyword>
<evidence type="ECO:0000313" key="6">
    <source>
        <dbReference type="Proteomes" id="UP000612746"/>
    </source>
</evidence>
<dbReference type="EMBL" id="JAEPRA010000009">
    <property type="protein sequence ID" value="KAG2180329.1"/>
    <property type="molecule type" value="Genomic_DNA"/>
</dbReference>
<dbReference type="InterPro" id="IPR022782">
    <property type="entry name" value="AIP3-like_C"/>
</dbReference>
<protein>
    <recommendedName>
        <fullName evidence="4">Actin interacting protein 3 C-terminal domain-containing protein</fullName>
    </recommendedName>
</protein>
<dbReference type="Pfam" id="PF23153">
    <property type="entry name" value="Aip3p_Bud6_N"/>
    <property type="match status" value="1"/>
</dbReference>
<feature type="compositionally biased region" description="Polar residues" evidence="3">
    <location>
        <begin position="175"/>
        <end position="193"/>
    </location>
</feature>
<feature type="region of interest" description="Disordered" evidence="3">
    <location>
        <begin position="477"/>
        <end position="525"/>
    </location>
</feature>
<dbReference type="GO" id="GO:0051286">
    <property type="term" value="C:cell tip"/>
    <property type="evidence" value="ECO:0007669"/>
    <property type="project" value="TreeGrafter"/>
</dbReference>
<dbReference type="GO" id="GO:0030010">
    <property type="term" value="P:establishment of cell polarity"/>
    <property type="evidence" value="ECO:0007669"/>
    <property type="project" value="TreeGrafter"/>
</dbReference>
<evidence type="ECO:0000256" key="2">
    <source>
        <dbReference type="SAM" id="Coils"/>
    </source>
</evidence>
<feature type="region of interest" description="Disordered" evidence="3">
    <location>
        <begin position="125"/>
        <end position="251"/>
    </location>
</feature>
<feature type="compositionally biased region" description="Low complexity" evidence="3">
    <location>
        <begin position="477"/>
        <end position="489"/>
    </location>
</feature>
<dbReference type="GO" id="GO:0005519">
    <property type="term" value="F:cytoskeletal regulatory protein binding"/>
    <property type="evidence" value="ECO:0007669"/>
    <property type="project" value="InterPro"/>
</dbReference>